<feature type="domain" description="DUF6598" evidence="2">
    <location>
        <begin position="77"/>
        <end position="326"/>
    </location>
</feature>
<proteinExistence type="predicted"/>
<dbReference type="Proteomes" id="UP000823388">
    <property type="component" value="Chromosome 2K"/>
</dbReference>
<dbReference type="PANTHER" id="PTHR33065">
    <property type="entry name" value="OS07G0486400 PROTEIN"/>
    <property type="match status" value="1"/>
</dbReference>
<name>A0A8T0WLT3_PANVG</name>
<dbReference type="AlphaFoldDB" id="A0A8T0WLT3"/>
<evidence type="ECO:0000313" key="4">
    <source>
        <dbReference type="Proteomes" id="UP000823388"/>
    </source>
</evidence>
<dbReference type="Pfam" id="PF20241">
    <property type="entry name" value="DUF6598"/>
    <property type="match status" value="1"/>
</dbReference>
<evidence type="ECO:0000259" key="2">
    <source>
        <dbReference type="Pfam" id="PF20241"/>
    </source>
</evidence>
<feature type="region of interest" description="Disordered" evidence="1">
    <location>
        <begin position="1"/>
        <end position="27"/>
    </location>
</feature>
<organism evidence="3 4">
    <name type="scientific">Panicum virgatum</name>
    <name type="common">Blackwell switchgrass</name>
    <dbReference type="NCBI Taxonomy" id="38727"/>
    <lineage>
        <taxon>Eukaryota</taxon>
        <taxon>Viridiplantae</taxon>
        <taxon>Streptophyta</taxon>
        <taxon>Embryophyta</taxon>
        <taxon>Tracheophyta</taxon>
        <taxon>Spermatophyta</taxon>
        <taxon>Magnoliopsida</taxon>
        <taxon>Liliopsida</taxon>
        <taxon>Poales</taxon>
        <taxon>Poaceae</taxon>
        <taxon>PACMAD clade</taxon>
        <taxon>Panicoideae</taxon>
        <taxon>Panicodae</taxon>
        <taxon>Paniceae</taxon>
        <taxon>Panicinae</taxon>
        <taxon>Panicum</taxon>
        <taxon>Panicum sect. Hiantes</taxon>
    </lineage>
</organism>
<gene>
    <name evidence="3" type="ORF">PVAP13_2KG539700</name>
</gene>
<comment type="caution">
    <text evidence="3">The sequence shown here is derived from an EMBL/GenBank/DDBJ whole genome shotgun (WGS) entry which is preliminary data.</text>
</comment>
<dbReference type="PANTHER" id="PTHR33065:SF61">
    <property type="entry name" value="EXPRESSED PROTEIN"/>
    <property type="match status" value="1"/>
</dbReference>
<evidence type="ECO:0000256" key="1">
    <source>
        <dbReference type="SAM" id="MobiDB-lite"/>
    </source>
</evidence>
<dbReference type="EMBL" id="CM029039">
    <property type="protein sequence ID" value="KAG2646997.1"/>
    <property type="molecule type" value="Genomic_DNA"/>
</dbReference>
<dbReference type="InterPro" id="IPR046533">
    <property type="entry name" value="DUF6598"/>
</dbReference>
<evidence type="ECO:0000313" key="3">
    <source>
        <dbReference type="EMBL" id="KAG2646997.1"/>
    </source>
</evidence>
<reference evidence="3" key="1">
    <citation type="submission" date="2020-05" db="EMBL/GenBank/DDBJ databases">
        <title>WGS assembly of Panicum virgatum.</title>
        <authorList>
            <person name="Lovell J.T."/>
            <person name="Jenkins J."/>
            <person name="Shu S."/>
            <person name="Juenger T.E."/>
            <person name="Schmutz J."/>
        </authorList>
    </citation>
    <scope>NUCLEOTIDE SEQUENCE</scope>
    <source>
        <strain evidence="3">AP13</strain>
    </source>
</reference>
<sequence>MRDRTELPRTGGHRSGQAERHGTVGRRSAQYGLKKLSLLAETSRDFTKALEVHRARIPPIRFTDEPPVGKLYPCHTLLIFSAKFAGIGGGFQWPLDVFGLVAIRDSVDQNWNIIFQRSTDDCQTITGKVRMLTDPTRAVLLWDPVTIEVYLKVKGPSELEDKTLCFHAKEILCLTRVNSCLLHRTWTSKFSTLELTLGHINFSVEATISVRVVDGPWPDGFHGQFAACMVRTDCEDKVPAIGGSTSVNDKEIVLLSFEDEKVPAMVDAMIELSRRVVSVEVKSKLKVSVNAWQDDDNVVKTWEEFSAKETGRSFGTLDIVFCKMDVIFAWSLVTSDPELRCS</sequence>
<accession>A0A8T0WLT3</accession>
<keyword evidence="4" id="KW-1185">Reference proteome</keyword>
<protein>
    <recommendedName>
        <fullName evidence="2">DUF6598 domain-containing protein</fullName>
    </recommendedName>
</protein>